<evidence type="ECO:0000313" key="1">
    <source>
        <dbReference type="EMBL" id="QJA76530.1"/>
    </source>
</evidence>
<dbReference type="AlphaFoldDB" id="A0A6M3K2F2"/>
<organism evidence="1">
    <name type="scientific">viral metagenome</name>
    <dbReference type="NCBI Taxonomy" id="1070528"/>
    <lineage>
        <taxon>unclassified sequences</taxon>
        <taxon>metagenomes</taxon>
        <taxon>organismal metagenomes</taxon>
    </lineage>
</organism>
<dbReference type="EMBL" id="MT142230">
    <property type="protein sequence ID" value="QJA76530.1"/>
    <property type="molecule type" value="Genomic_DNA"/>
</dbReference>
<gene>
    <name evidence="1" type="ORF">MM415A01489_0008</name>
</gene>
<proteinExistence type="predicted"/>
<protein>
    <submittedName>
        <fullName evidence="1">Uncharacterized protein</fullName>
    </submittedName>
</protein>
<accession>A0A6M3K2F2</accession>
<reference evidence="1" key="1">
    <citation type="submission" date="2020-03" db="EMBL/GenBank/DDBJ databases">
        <title>The deep terrestrial virosphere.</title>
        <authorList>
            <person name="Holmfeldt K."/>
            <person name="Nilsson E."/>
            <person name="Simone D."/>
            <person name="Lopez-Fernandez M."/>
            <person name="Wu X."/>
            <person name="de Brujin I."/>
            <person name="Lundin D."/>
            <person name="Andersson A."/>
            <person name="Bertilsson S."/>
            <person name="Dopson M."/>
        </authorList>
    </citation>
    <scope>NUCLEOTIDE SEQUENCE</scope>
    <source>
        <strain evidence="1">MM415A01489</strain>
    </source>
</reference>
<name>A0A6M3K2F2_9ZZZZ</name>
<sequence length="44" mass="5110">MSSRDVTDFSGRDISQFGDEGYPYTYPFYYAEYVAPRELNDSEA</sequence>